<feature type="transmembrane region" description="Helical" evidence="1">
    <location>
        <begin position="134"/>
        <end position="154"/>
    </location>
</feature>
<dbReference type="EMBL" id="MXAL01000001">
    <property type="protein sequence ID" value="OWF34267.1"/>
    <property type="molecule type" value="Genomic_DNA"/>
</dbReference>
<accession>A0A210PCS1</accession>
<sequence>MPFSTIHYHVYSVTGIHDYLWLRVVHFDWEHILTTNLYLISSAVKLALLVPTLFIKNNLWQTIIITVVVLIKSTILTSKWHNFDPEFKQRKIPFEIRDALQERYSTFTILGKAVATIVEHIKGKNYLKLISFRGFHITFLPPLSLEIFLSVNLFRTDSLYMKI</sequence>
<reference evidence="2 3" key="1">
    <citation type="submission" date="2017-03" db="EMBL/GenBank/DDBJ databases">
        <title>Genome sequence of Lactobacillus kimchii KACC 12383.</title>
        <authorList>
            <person name="Chun J."/>
        </authorList>
    </citation>
    <scope>NUCLEOTIDE SEQUENCE [LARGE SCALE GENOMIC DNA]</scope>
    <source>
        <strain evidence="2 3">KACC 12383</strain>
    </source>
</reference>
<comment type="caution">
    <text evidence="2">The sequence shown here is derived from an EMBL/GenBank/DDBJ whole genome shotgun (WGS) entry which is preliminary data.</text>
</comment>
<dbReference type="Proteomes" id="UP000196649">
    <property type="component" value="Unassembled WGS sequence"/>
</dbReference>
<dbReference type="RefSeq" id="WP_054642212.1">
    <property type="nucleotide sequence ID" value="NZ_LNUB01000004.1"/>
</dbReference>
<evidence type="ECO:0000313" key="3">
    <source>
        <dbReference type="Proteomes" id="UP000196649"/>
    </source>
</evidence>
<protein>
    <submittedName>
        <fullName evidence="2">Uncharacterized protein</fullName>
    </submittedName>
</protein>
<organism evidence="2 3">
    <name type="scientific">Companilactobacillus kimchii</name>
    <dbReference type="NCBI Taxonomy" id="2801452"/>
    <lineage>
        <taxon>Bacteria</taxon>
        <taxon>Bacillati</taxon>
        <taxon>Bacillota</taxon>
        <taxon>Bacilli</taxon>
        <taxon>Lactobacillales</taxon>
        <taxon>Lactobacillaceae</taxon>
        <taxon>Companilactobacillus</taxon>
    </lineage>
</organism>
<proteinExistence type="predicted"/>
<evidence type="ECO:0000256" key="1">
    <source>
        <dbReference type="SAM" id="Phobius"/>
    </source>
</evidence>
<keyword evidence="1" id="KW-1133">Transmembrane helix</keyword>
<name>A0A210PCS1_9LACO</name>
<dbReference type="AlphaFoldDB" id="A0A210PCS1"/>
<feature type="transmembrane region" description="Helical" evidence="1">
    <location>
        <begin position="62"/>
        <end position="81"/>
    </location>
</feature>
<keyword evidence="1" id="KW-0472">Membrane</keyword>
<feature type="transmembrane region" description="Helical" evidence="1">
    <location>
        <begin position="37"/>
        <end position="55"/>
    </location>
</feature>
<gene>
    <name evidence="2" type="ORF">LKACC12383_00180</name>
</gene>
<keyword evidence="1" id="KW-0812">Transmembrane</keyword>
<evidence type="ECO:0000313" key="2">
    <source>
        <dbReference type="EMBL" id="OWF34267.1"/>
    </source>
</evidence>